<dbReference type="EMBL" id="CAMXCT010003358">
    <property type="protein sequence ID" value="CAI4004077.1"/>
    <property type="molecule type" value="Genomic_DNA"/>
</dbReference>
<proteinExistence type="predicted"/>
<feature type="domain" description="C3H1-type" evidence="7">
    <location>
        <begin position="49"/>
        <end position="77"/>
    </location>
</feature>
<dbReference type="EMBL" id="CAMXCT020003358">
    <property type="protein sequence ID" value="CAL1157452.1"/>
    <property type="molecule type" value="Genomic_DNA"/>
</dbReference>
<keyword evidence="11" id="KW-1185">Reference proteome</keyword>
<keyword evidence="4 5" id="KW-0862">Zinc</keyword>
<dbReference type="InterPro" id="IPR036855">
    <property type="entry name" value="Znf_CCCH_sf"/>
</dbReference>
<protein>
    <submittedName>
        <fullName evidence="10">Zinc finger CCCH domain-containing protein 10</fullName>
    </submittedName>
</protein>
<evidence type="ECO:0000256" key="2">
    <source>
        <dbReference type="ARBA" id="ARBA00022737"/>
    </source>
</evidence>
<dbReference type="PANTHER" id="PTHR12547">
    <property type="entry name" value="CCCH ZINC FINGER/TIS11-RELATED"/>
    <property type="match status" value="1"/>
</dbReference>
<dbReference type="AlphaFoldDB" id="A0A9P1GBC1"/>
<evidence type="ECO:0000313" key="8">
    <source>
        <dbReference type="EMBL" id="CAI4004077.1"/>
    </source>
</evidence>
<evidence type="ECO:0000313" key="10">
    <source>
        <dbReference type="EMBL" id="CAL4791389.1"/>
    </source>
</evidence>
<dbReference type="EMBL" id="CAMXCT030003358">
    <property type="protein sequence ID" value="CAL4791389.1"/>
    <property type="molecule type" value="Genomic_DNA"/>
</dbReference>
<dbReference type="FunFam" id="4.10.1000.10:FF:000001">
    <property type="entry name" value="zinc finger CCCH domain-containing protein 15-like"/>
    <property type="match status" value="1"/>
</dbReference>
<feature type="zinc finger region" description="C3H1-type" evidence="5">
    <location>
        <begin position="15"/>
        <end position="41"/>
    </location>
</feature>
<organism evidence="8">
    <name type="scientific">Cladocopium goreaui</name>
    <dbReference type="NCBI Taxonomy" id="2562237"/>
    <lineage>
        <taxon>Eukaryota</taxon>
        <taxon>Sar</taxon>
        <taxon>Alveolata</taxon>
        <taxon>Dinophyceae</taxon>
        <taxon>Suessiales</taxon>
        <taxon>Symbiodiniaceae</taxon>
        <taxon>Cladocopium</taxon>
    </lineage>
</organism>
<sequence>MSMSEISTKRLQLHKQTRLCKFFTMGACTRGEKCAFAHGPEHLRQQPDFSKTRLCAEFMESGSCAQGRKCNFAHGKRELRPGSAAKIGRPASGTTKEASRGKGERHSKEPAMEKDFKASELEGNSLWSRQTTLETSGAWSRQSTLEVPSVHVMPPAPAATAPAASTAAATVVPVPAASEKSGPGLKVPGEDPHLHEVLQVKNTFIQIDSQDQKEISRSHSVPHF</sequence>
<evidence type="ECO:0000256" key="4">
    <source>
        <dbReference type="ARBA" id="ARBA00022833"/>
    </source>
</evidence>
<evidence type="ECO:0000256" key="5">
    <source>
        <dbReference type="PROSITE-ProRule" id="PRU00723"/>
    </source>
</evidence>
<feature type="region of interest" description="Disordered" evidence="6">
    <location>
        <begin position="81"/>
        <end position="114"/>
    </location>
</feature>
<dbReference type="SMART" id="SM00356">
    <property type="entry name" value="ZnF_C3H1"/>
    <property type="match status" value="2"/>
</dbReference>
<keyword evidence="1 5" id="KW-0479">Metal-binding</keyword>
<evidence type="ECO:0000256" key="1">
    <source>
        <dbReference type="ARBA" id="ARBA00022723"/>
    </source>
</evidence>
<dbReference type="PROSITE" id="PS50103">
    <property type="entry name" value="ZF_C3H1"/>
    <property type="match status" value="2"/>
</dbReference>
<dbReference type="Gene3D" id="4.10.1000.10">
    <property type="entry name" value="Zinc finger, CCCH-type"/>
    <property type="match status" value="2"/>
</dbReference>
<dbReference type="InterPro" id="IPR045877">
    <property type="entry name" value="ZFP36-like"/>
</dbReference>
<keyword evidence="3 5" id="KW-0863">Zinc-finger</keyword>
<dbReference type="GO" id="GO:0008270">
    <property type="term" value="F:zinc ion binding"/>
    <property type="evidence" value="ECO:0007669"/>
    <property type="project" value="UniProtKB-KW"/>
</dbReference>
<evidence type="ECO:0000313" key="9">
    <source>
        <dbReference type="EMBL" id="CAL1157452.1"/>
    </source>
</evidence>
<evidence type="ECO:0000256" key="3">
    <source>
        <dbReference type="ARBA" id="ARBA00022771"/>
    </source>
</evidence>
<dbReference type="Proteomes" id="UP001152797">
    <property type="component" value="Unassembled WGS sequence"/>
</dbReference>
<comment type="caution">
    <text evidence="8">The sequence shown here is derived from an EMBL/GenBank/DDBJ whole genome shotgun (WGS) entry which is preliminary data.</text>
</comment>
<dbReference type="GO" id="GO:0003729">
    <property type="term" value="F:mRNA binding"/>
    <property type="evidence" value="ECO:0007669"/>
    <property type="project" value="InterPro"/>
</dbReference>
<evidence type="ECO:0000313" key="11">
    <source>
        <dbReference type="Proteomes" id="UP001152797"/>
    </source>
</evidence>
<dbReference type="InterPro" id="IPR000571">
    <property type="entry name" value="Znf_CCCH"/>
</dbReference>
<dbReference type="PANTHER" id="PTHR12547:SF18">
    <property type="entry name" value="PROTEIN TIS11"/>
    <property type="match status" value="1"/>
</dbReference>
<feature type="domain" description="C3H1-type" evidence="7">
    <location>
        <begin position="15"/>
        <end position="41"/>
    </location>
</feature>
<keyword evidence="2" id="KW-0677">Repeat</keyword>
<dbReference type="Pfam" id="PF00642">
    <property type="entry name" value="zf-CCCH"/>
    <property type="match status" value="2"/>
</dbReference>
<evidence type="ECO:0000256" key="6">
    <source>
        <dbReference type="SAM" id="MobiDB-lite"/>
    </source>
</evidence>
<accession>A0A9P1GBC1</accession>
<reference evidence="9" key="2">
    <citation type="submission" date="2024-04" db="EMBL/GenBank/DDBJ databases">
        <authorList>
            <person name="Chen Y."/>
            <person name="Shah S."/>
            <person name="Dougan E. K."/>
            <person name="Thang M."/>
            <person name="Chan C."/>
        </authorList>
    </citation>
    <scope>NUCLEOTIDE SEQUENCE [LARGE SCALE GENOMIC DNA]</scope>
</reference>
<gene>
    <name evidence="8" type="ORF">C1SCF055_LOCUS29894</name>
</gene>
<name>A0A9P1GBC1_9DINO</name>
<dbReference type="SUPFAM" id="SSF90229">
    <property type="entry name" value="CCCH zinc finger"/>
    <property type="match status" value="2"/>
</dbReference>
<feature type="zinc finger region" description="C3H1-type" evidence="5">
    <location>
        <begin position="49"/>
        <end position="77"/>
    </location>
</feature>
<evidence type="ECO:0000259" key="7">
    <source>
        <dbReference type="PROSITE" id="PS50103"/>
    </source>
</evidence>
<feature type="compositionally biased region" description="Basic and acidic residues" evidence="6">
    <location>
        <begin position="97"/>
        <end position="114"/>
    </location>
</feature>
<reference evidence="8" key="1">
    <citation type="submission" date="2022-10" db="EMBL/GenBank/DDBJ databases">
        <authorList>
            <person name="Chen Y."/>
            <person name="Dougan E. K."/>
            <person name="Chan C."/>
            <person name="Rhodes N."/>
            <person name="Thang M."/>
        </authorList>
    </citation>
    <scope>NUCLEOTIDE SEQUENCE</scope>
</reference>
<dbReference type="OrthoDB" id="448585at2759"/>